<evidence type="ECO:0000256" key="7">
    <source>
        <dbReference type="ARBA" id="ARBA00022723"/>
    </source>
</evidence>
<evidence type="ECO:0000256" key="10">
    <source>
        <dbReference type="ARBA" id="ARBA00022833"/>
    </source>
</evidence>
<feature type="domain" description="RING-type" evidence="16">
    <location>
        <begin position="87"/>
        <end position="129"/>
    </location>
</feature>
<keyword evidence="11 15" id="KW-1133">Transmembrane helix</keyword>
<dbReference type="GO" id="GO:0008270">
    <property type="term" value="F:zinc ion binding"/>
    <property type="evidence" value="ECO:0007669"/>
    <property type="project" value="UniProtKB-KW"/>
</dbReference>
<feature type="transmembrane region" description="Helical" evidence="15">
    <location>
        <begin position="6"/>
        <end position="31"/>
    </location>
</feature>
<evidence type="ECO:0000313" key="18">
    <source>
        <dbReference type="Proteomes" id="UP001168877"/>
    </source>
</evidence>
<dbReference type="Proteomes" id="UP001168877">
    <property type="component" value="Unassembled WGS sequence"/>
</dbReference>
<dbReference type="SMART" id="SM00184">
    <property type="entry name" value="RING"/>
    <property type="match status" value="1"/>
</dbReference>
<keyword evidence="6 15" id="KW-0812">Transmembrane</keyword>
<comment type="caution">
    <text evidence="17">The sequence shown here is derived from an EMBL/GenBank/DDBJ whole genome shotgun (WGS) entry which is preliminary data.</text>
</comment>
<name>A0AA39VNL9_ACESA</name>
<dbReference type="Gene3D" id="3.30.40.10">
    <property type="entry name" value="Zinc/RING finger domain, C3HC4 (zinc finger)"/>
    <property type="match status" value="1"/>
</dbReference>
<evidence type="ECO:0000256" key="3">
    <source>
        <dbReference type="ARBA" id="ARBA00004906"/>
    </source>
</evidence>
<dbReference type="PANTHER" id="PTHR45768:SF13">
    <property type="entry name" value="TRANSCRIPTION FACTOR C2H2 FAMILY-RELATED"/>
    <property type="match status" value="1"/>
</dbReference>
<reference evidence="17" key="2">
    <citation type="submission" date="2023-06" db="EMBL/GenBank/DDBJ databases">
        <authorList>
            <person name="Swenson N.G."/>
            <person name="Wegrzyn J.L."/>
            <person name="Mcevoy S.L."/>
        </authorList>
    </citation>
    <scope>NUCLEOTIDE SEQUENCE</scope>
    <source>
        <strain evidence="17">NS2018</strain>
        <tissue evidence="17">Leaf</tissue>
    </source>
</reference>
<dbReference type="InterPro" id="IPR001841">
    <property type="entry name" value="Znf_RING"/>
</dbReference>
<accession>A0AA39VNL9</accession>
<evidence type="ECO:0000256" key="4">
    <source>
        <dbReference type="ARBA" id="ARBA00012483"/>
    </source>
</evidence>
<keyword evidence="12 15" id="KW-0472">Membrane</keyword>
<dbReference type="Pfam" id="PF13639">
    <property type="entry name" value="zf-RING_2"/>
    <property type="match status" value="1"/>
</dbReference>
<evidence type="ECO:0000256" key="5">
    <source>
        <dbReference type="ARBA" id="ARBA00022679"/>
    </source>
</evidence>
<evidence type="ECO:0000256" key="1">
    <source>
        <dbReference type="ARBA" id="ARBA00000900"/>
    </source>
</evidence>
<dbReference type="AlphaFoldDB" id="A0AA39VNL9"/>
<evidence type="ECO:0000313" key="17">
    <source>
        <dbReference type="EMBL" id="KAK0586106.1"/>
    </source>
</evidence>
<keyword evidence="8 14" id="KW-0863">Zinc-finger</keyword>
<evidence type="ECO:0000256" key="2">
    <source>
        <dbReference type="ARBA" id="ARBA00004167"/>
    </source>
</evidence>
<dbReference type="PANTHER" id="PTHR45768">
    <property type="entry name" value="E3 UBIQUITIN-PROTEIN LIGASE RNF13-LIKE"/>
    <property type="match status" value="1"/>
</dbReference>
<keyword evidence="7" id="KW-0479">Metal-binding</keyword>
<sequence length="153" mass="16323">MVMEILISLALLFVGIAALVVIHVCIVGRAFRGSYDNGRFVQGIRGGGGGGGNKTMSNEDLKKLPCFEYKVGEAETSSSSSSSPVDCVICLEIFRVGDKCRSLHNCRHSFHAHCIDSWLLKTPICPICRTSACHLKTGESSGAVSSDVGIETT</sequence>
<dbReference type="GO" id="GO:0016020">
    <property type="term" value="C:membrane"/>
    <property type="evidence" value="ECO:0007669"/>
    <property type="project" value="UniProtKB-SubCell"/>
</dbReference>
<comment type="pathway">
    <text evidence="3">Protein modification; protein ubiquitination.</text>
</comment>
<dbReference type="EMBL" id="JAUESC010000382">
    <property type="protein sequence ID" value="KAK0586106.1"/>
    <property type="molecule type" value="Genomic_DNA"/>
</dbReference>
<evidence type="ECO:0000256" key="13">
    <source>
        <dbReference type="ARBA" id="ARBA00024209"/>
    </source>
</evidence>
<dbReference type="SUPFAM" id="SSF57850">
    <property type="entry name" value="RING/U-box"/>
    <property type="match status" value="1"/>
</dbReference>
<protein>
    <recommendedName>
        <fullName evidence="4">RING-type E3 ubiquitin transferase</fullName>
        <ecNumber evidence="4">2.3.2.27</ecNumber>
    </recommendedName>
</protein>
<evidence type="ECO:0000256" key="8">
    <source>
        <dbReference type="ARBA" id="ARBA00022771"/>
    </source>
</evidence>
<proteinExistence type="inferred from homology"/>
<evidence type="ECO:0000256" key="11">
    <source>
        <dbReference type="ARBA" id="ARBA00022989"/>
    </source>
</evidence>
<evidence type="ECO:0000256" key="6">
    <source>
        <dbReference type="ARBA" id="ARBA00022692"/>
    </source>
</evidence>
<keyword evidence="9" id="KW-0833">Ubl conjugation pathway</keyword>
<evidence type="ECO:0000256" key="12">
    <source>
        <dbReference type="ARBA" id="ARBA00023136"/>
    </source>
</evidence>
<evidence type="ECO:0000259" key="16">
    <source>
        <dbReference type="PROSITE" id="PS50089"/>
    </source>
</evidence>
<reference evidence="17" key="1">
    <citation type="journal article" date="2022" name="Plant J.">
        <title>Strategies of tolerance reflected in two North American maple genomes.</title>
        <authorList>
            <person name="McEvoy S.L."/>
            <person name="Sezen U.U."/>
            <person name="Trouern-Trend A."/>
            <person name="McMahon S.M."/>
            <person name="Schaberg P.G."/>
            <person name="Yang J."/>
            <person name="Wegrzyn J.L."/>
            <person name="Swenson N.G."/>
        </authorList>
    </citation>
    <scope>NUCLEOTIDE SEQUENCE</scope>
    <source>
        <strain evidence="17">NS2018</strain>
    </source>
</reference>
<keyword evidence="10" id="KW-0862">Zinc</keyword>
<comment type="catalytic activity">
    <reaction evidence="1">
        <text>S-ubiquitinyl-[E2 ubiquitin-conjugating enzyme]-L-cysteine + [acceptor protein]-L-lysine = [E2 ubiquitin-conjugating enzyme]-L-cysteine + N(6)-ubiquitinyl-[acceptor protein]-L-lysine.</text>
        <dbReference type="EC" id="2.3.2.27"/>
    </reaction>
</comment>
<comment type="similarity">
    <text evidence="13">Belongs to the RING-type zinc finger family. ATL subfamily.</text>
</comment>
<comment type="subcellular location">
    <subcellularLocation>
        <location evidence="2">Membrane</location>
        <topology evidence="2">Single-pass membrane protein</topology>
    </subcellularLocation>
</comment>
<evidence type="ECO:0000256" key="15">
    <source>
        <dbReference type="SAM" id="Phobius"/>
    </source>
</evidence>
<evidence type="ECO:0000256" key="9">
    <source>
        <dbReference type="ARBA" id="ARBA00022786"/>
    </source>
</evidence>
<organism evidence="17 18">
    <name type="scientific">Acer saccharum</name>
    <name type="common">Sugar maple</name>
    <dbReference type="NCBI Taxonomy" id="4024"/>
    <lineage>
        <taxon>Eukaryota</taxon>
        <taxon>Viridiplantae</taxon>
        <taxon>Streptophyta</taxon>
        <taxon>Embryophyta</taxon>
        <taxon>Tracheophyta</taxon>
        <taxon>Spermatophyta</taxon>
        <taxon>Magnoliopsida</taxon>
        <taxon>eudicotyledons</taxon>
        <taxon>Gunneridae</taxon>
        <taxon>Pentapetalae</taxon>
        <taxon>rosids</taxon>
        <taxon>malvids</taxon>
        <taxon>Sapindales</taxon>
        <taxon>Sapindaceae</taxon>
        <taxon>Hippocastanoideae</taxon>
        <taxon>Acereae</taxon>
        <taxon>Acer</taxon>
    </lineage>
</organism>
<keyword evidence="18" id="KW-1185">Reference proteome</keyword>
<dbReference type="InterPro" id="IPR013083">
    <property type="entry name" value="Znf_RING/FYVE/PHD"/>
</dbReference>
<dbReference type="EC" id="2.3.2.27" evidence="4"/>
<gene>
    <name evidence="17" type="ORF">LWI29_001035</name>
</gene>
<keyword evidence="5" id="KW-0808">Transferase</keyword>
<dbReference type="PROSITE" id="PS50089">
    <property type="entry name" value="ZF_RING_2"/>
    <property type="match status" value="1"/>
</dbReference>
<evidence type="ECO:0000256" key="14">
    <source>
        <dbReference type="PROSITE-ProRule" id="PRU00175"/>
    </source>
</evidence>
<dbReference type="GO" id="GO:0061630">
    <property type="term" value="F:ubiquitin protein ligase activity"/>
    <property type="evidence" value="ECO:0007669"/>
    <property type="project" value="UniProtKB-EC"/>
</dbReference>